<reference evidence="3" key="1">
    <citation type="journal article" date="2019" name="Int. J. Syst. Evol. Microbiol.">
        <title>The Global Catalogue of Microorganisms (GCM) 10K type strain sequencing project: providing services to taxonomists for standard genome sequencing and annotation.</title>
        <authorList>
            <consortium name="The Broad Institute Genomics Platform"/>
            <consortium name="The Broad Institute Genome Sequencing Center for Infectious Disease"/>
            <person name="Wu L."/>
            <person name="Ma J."/>
        </authorList>
    </citation>
    <scope>NUCLEOTIDE SEQUENCE [LARGE SCALE GENOMIC DNA]</scope>
    <source>
        <strain evidence="3">CCUG 36956</strain>
    </source>
</reference>
<accession>A0ABW2J6G0</accession>
<sequence>MKSPTSSSLLTSELPISAMAPNSPFLATNVLMAAPVVTPTAAAMTITSPTTPDLNSPLVTADALANGFATLVGALLGALLAYWFQTRVLRKQEQKSALLSAHRTMFSLLQQINTILLIQRDFVFKELENPVRFISIQPTSPFDPNKNVLNVNDLSFLLDTAEGRTVLLELYIAQENYVEAINHWNLRSNTHVQQLQPALVAAGILPNAMVNIKSFEAALGPLLLGTMVNTTDNSLLALRRAFKKLTLCKDKVRAYAVRRFKRNDFTDFDCPDTWGLTEKKSTESE</sequence>
<keyword evidence="1" id="KW-0812">Transmembrane</keyword>
<comment type="caution">
    <text evidence="2">The sequence shown here is derived from an EMBL/GenBank/DDBJ whole genome shotgun (WGS) entry which is preliminary data.</text>
</comment>
<gene>
    <name evidence="2" type="ORF">ACFQO0_09195</name>
</gene>
<dbReference type="RefSeq" id="WP_382233884.1">
    <property type="nucleotide sequence ID" value="NZ_JBHTCC010000001.1"/>
</dbReference>
<protein>
    <submittedName>
        <fullName evidence="2">Uncharacterized protein</fullName>
    </submittedName>
</protein>
<feature type="transmembrane region" description="Helical" evidence="1">
    <location>
        <begin position="63"/>
        <end position="84"/>
    </location>
</feature>
<evidence type="ECO:0000256" key="1">
    <source>
        <dbReference type="SAM" id="Phobius"/>
    </source>
</evidence>
<dbReference type="EMBL" id="JBHTCC010000001">
    <property type="protein sequence ID" value="MFC7298610.1"/>
    <property type="molecule type" value="Genomic_DNA"/>
</dbReference>
<keyword evidence="1" id="KW-0472">Membrane</keyword>
<dbReference type="Proteomes" id="UP001596379">
    <property type="component" value="Unassembled WGS sequence"/>
</dbReference>
<evidence type="ECO:0000313" key="3">
    <source>
        <dbReference type="Proteomes" id="UP001596379"/>
    </source>
</evidence>
<evidence type="ECO:0000313" key="2">
    <source>
        <dbReference type="EMBL" id="MFC7298610.1"/>
    </source>
</evidence>
<organism evidence="2 3">
    <name type="scientific">Herminiimonas aquatilis</name>
    <dbReference type="NCBI Taxonomy" id="345342"/>
    <lineage>
        <taxon>Bacteria</taxon>
        <taxon>Pseudomonadati</taxon>
        <taxon>Pseudomonadota</taxon>
        <taxon>Betaproteobacteria</taxon>
        <taxon>Burkholderiales</taxon>
        <taxon>Oxalobacteraceae</taxon>
        <taxon>Herminiimonas</taxon>
    </lineage>
</organism>
<name>A0ABW2J6G0_9BURK</name>
<keyword evidence="1" id="KW-1133">Transmembrane helix</keyword>
<proteinExistence type="predicted"/>
<keyword evidence="3" id="KW-1185">Reference proteome</keyword>